<dbReference type="Gene3D" id="4.10.280.110">
    <property type="entry name" value="Pre-mRNA processing factor 4 domain"/>
    <property type="match status" value="1"/>
</dbReference>
<dbReference type="SMART" id="SM00320">
    <property type="entry name" value="WD40"/>
    <property type="match status" value="7"/>
</dbReference>
<dbReference type="InterPro" id="IPR019775">
    <property type="entry name" value="WD40_repeat_CS"/>
</dbReference>
<dbReference type="FunFam" id="4.10.280.110:FF:000002">
    <property type="entry name" value="U4/U6 small nuclear ribonucleoprotein Prp4"/>
    <property type="match status" value="1"/>
</dbReference>
<dbReference type="AlphaFoldDB" id="A0A6J8ABZ0"/>
<dbReference type="InterPro" id="IPR036322">
    <property type="entry name" value="WD40_repeat_dom_sf"/>
</dbReference>
<dbReference type="Pfam" id="PF08799">
    <property type="entry name" value="PRP4"/>
    <property type="match status" value="1"/>
</dbReference>
<dbReference type="PROSITE" id="PS50082">
    <property type="entry name" value="WD_REPEATS_2"/>
    <property type="match status" value="6"/>
</dbReference>
<dbReference type="SUPFAM" id="SSF50978">
    <property type="entry name" value="WD40 repeat-like"/>
    <property type="match status" value="1"/>
</dbReference>
<dbReference type="PROSITE" id="PS00678">
    <property type="entry name" value="WD_REPEATS_1"/>
    <property type="match status" value="2"/>
</dbReference>
<dbReference type="FunFam" id="2.130.10.10:FF:001300">
    <property type="entry name" value="U4/U6 small nuclear ribonucleoprotein Prp4"/>
    <property type="match status" value="1"/>
</dbReference>
<reference evidence="5 6" key="1">
    <citation type="submission" date="2020-06" db="EMBL/GenBank/DDBJ databases">
        <authorList>
            <person name="Li R."/>
            <person name="Bekaert M."/>
        </authorList>
    </citation>
    <scope>NUCLEOTIDE SEQUENCE [LARGE SCALE GENOMIC DNA]</scope>
    <source>
        <strain evidence="6">wild</strain>
    </source>
</reference>
<dbReference type="EMBL" id="CACVKT020001098">
    <property type="protein sequence ID" value="CAC5364981.1"/>
    <property type="molecule type" value="Genomic_DNA"/>
</dbReference>
<accession>A0A6J8ABZ0</accession>
<dbReference type="InterPro" id="IPR015943">
    <property type="entry name" value="WD40/YVTN_repeat-like_dom_sf"/>
</dbReference>
<dbReference type="Proteomes" id="UP000507470">
    <property type="component" value="Unassembled WGS sequence"/>
</dbReference>
<evidence type="ECO:0000256" key="2">
    <source>
        <dbReference type="ARBA" id="ARBA00022737"/>
    </source>
</evidence>
<dbReference type="FunFam" id="2.130.10.10:FF:000411">
    <property type="entry name" value="U4/U6 small nuclear ribonucleoprotein Prp4"/>
    <property type="match status" value="1"/>
</dbReference>
<dbReference type="GO" id="GO:0046540">
    <property type="term" value="C:U4/U6 x U5 tri-snRNP complex"/>
    <property type="evidence" value="ECO:0007669"/>
    <property type="project" value="TreeGrafter"/>
</dbReference>
<organism evidence="5 6">
    <name type="scientific">Mytilus coruscus</name>
    <name type="common">Sea mussel</name>
    <dbReference type="NCBI Taxonomy" id="42192"/>
    <lineage>
        <taxon>Eukaryota</taxon>
        <taxon>Metazoa</taxon>
        <taxon>Spiralia</taxon>
        <taxon>Lophotrochozoa</taxon>
        <taxon>Mollusca</taxon>
        <taxon>Bivalvia</taxon>
        <taxon>Autobranchia</taxon>
        <taxon>Pteriomorphia</taxon>
        <taxon>Mytilida</taxon>
        <taxon>Mytiloidea</taxon>
        <taxon>Mytilidae</taxon>
        <taxon>Mytilinae</taxon>
        <taxon>Mytilus</taxon>
    </lineage>
</organism>
<gene>
    <name evidence="5" type="ORF">MCOR_5826</name>
</gene>
<keyword evidence="2" id="KW-0677">Repeat</keyword>
<dbReference type="PRINTS" id="PR00320">
    <property type="entry name" value="GPROTEINBRPT"/>
</dbReference>
<feature type="domain" description="Pre-mRNA processing factor 4 (PRP4)-like" evidence="4">
    <location>
        <begin position="89"/>
        <end position="141"/>
    </location>
</feature>
<feature type="repeat" description="WD" evidence="3">
    <location>
        <begin position="390"/>
        <end position="431"/>
    </location>
</feature>
<dbReference type="InterPro" id="IPR036285">
    <property type="entry name" value="PRP4-like_sf"/>
</dbReference>
<feature type="repeat" description="WD" evidence="3">
    <location>
        <begin position="255"/>
        <end position="304"/>
    </location>
</feature>
<dbReference type="OrthoDB" id="540662at2759"/>
<sequence length="514" mass="57705">MDSDEEEFTYEKKRPILYGSLEEREKQRLASQRTTGSLSSDAIEAGKAAGNINITQGGTFDLPDNKESQAELLAELEKKKRARQIQVSTDDVEIKANLRQLGEPICLFGEGPADRRGRLRNILAMIGEDALKKRKQTEIEEKKKKDDENITWYHEGPASLKEARIWIAEYSIPRAKERIKQQKEHVQLSSAQRNAKVQDLHKRVRAISNECSQIGDVRPLSFCQFSPDSKMLAVSSWSGLCKLWSIPDCQLIRQLRGHNGNVGAIVFHPQATLQLDDKSCCMASCGQDGSVKLWNLVSDEPVADIEGHAPYRVSRLAYHPSGRFLGTCCFDNSWRLWDLEAQEEILHQEGHSKPVYDIAFQNDGSLAATGGMDAFGRIWDLRTGRCIMFMEGHLKSILGIDFSPDGYHVATGSEDNQARIWDLRQHKCVYTIAAHTNLVSKVRFQPDHSNYLVTSSYDGTAKVWAHPTWGPLKNLAGHEGKVMGIDVSPDLKYIATASYDRTFKLWASELSGGL</sequence>
<proteinExistence type="predicted"/>
<keyword evidence="1 3" id="KW-0853">WD repeat</keyword>
<feature type="repeat" description="WD" evidence="3">
    <location>
        <begin position="313"/>
        <end position="347"/>
    </location>
</feature>
<name>A0A6J8ABZ0_MYTCO</name>
<dbReference type="PANTHER" id="PTHR19846">
    <property type="entry name" value="WD40 REPEAT PROTEIN"/>
    <property type="match status" value="1"/>
</dbReference>
<keyword evidence="6" id="KW-1185">Reference proteome</keyword>
<dbReference type="SUPFAM" id="SSF158230">
    <property type="entry name" value="PRP4-like"/>
    <property type="match status" value="1"/>
</dbReference>
<evidence type="ECO:0000313" key="6">
    <source>
        <dbReference type="Proteomes" id="UP000507470"/>
    </source>
</evidence>
<evidence type="ECO:0000256" key="3">
    <source>
        <dbReference type="PROSITE-ProRule" id="PRU00221"/>
    </source>
</evidence>
<dbReference type="GO" id="GO:0017070">
    <property type="term" value="F:U6 snRNA binding"/>
    <property type="evidence" value="ECO:0007669"/>
    <property type="project" value="TreeGrafter"/>
</dbReference>
<evidence type="ECO:0000313" key="5">
    <source>
        <dbReference type="EMBL" id="CAC5364981.1"/>
    </source>
</evidence>
<dbReference type="Pfam" id="PF00400">
    <property type="entry name" value="WD40"/>
    <property type="match status" value="7"/>
</dbReference>
<dbReference type="PROSITE" id="PS50294">
    <property type="entry name" value="WD_REPEATS_REGION"/>
    <property type="match status" value="4"/>
</dbReference>
<dbReference type="GO" id="GO:0030621">
    <property type="term" value="F:U4 snRNA binding"/>
    <property type="evidence" value="ECO:0007669"/>
    <property type="project" value="TreeGrafter"/>
</dbReference>
<dbReference type="InterPro" id="IPR014906">
    <property type="entry name" value="PRP4-like"/>
</dbReference>
<feature type="repeat" description="WD" evidence="3">
    <location>
        <begin position="475"/>
        <end position="506"/>
    </location>
</feature>
<feature type="repeat" description="WD" evidence="3">
    <location>
        <begin position="432"/>
        <end position="464"/>
    </location>
</feature>
<evidence type="ECO:0000256" key="1">
    <source>
        <dbReference type="ARBA" id="ARBA00022574"/>
    </source>
</evidence>
<dbReference type="PANTHER" id="PTHR19846:SF0">
    <property type="entry name" value="PRE-MRNA PROCESSING FACTOR 4"/>
    <property type="match status" value="1"/>
</dbReference>
<dbReference type="CDD" id="cd00200">
    <property type="entry name" value="WD40"/>
    <property type="match status" value="1"/>
</dbReference>
<protein>
    <submittedName>
        <fullName evidence="5">PRPF4</fullName>
    </submittedName>
</protein>
<dbReference type="InterPro" id="IPR001680">
    <property type="entry name" value="WD40_rpt"/>
</dbReference>
<dbReference type="SMART" id="SM00500">
    <property type="entry name" value="SFM"/>
    <property type="match status" value="1"/>
</dbReference>
<dbReference type="GO" id="GO:0000398">
    <property type="term" value="P:mRNA splicing, via spliceosome"/>
    <property type="evidence" value="ECO:0007669"/>
    <property type="project" value="TreeGrafter"/>
</dbReference>
<dbReference type="Gene3D" id="2.130.10.10">
    <property type="entry name" value="YVTN repeat-like/Quinoprotein amine dehydrogenase"/>
    <property type="match status" value="2"/>
</dbReference>
<feature type="repeat" description="WD" evidence="3">
    <location>
        <begin position="348"/>
        <end position="389"/>
    </location>
</feature>
<dbReference type="InterPro" id="IPR020472">
    <property type="entry name" value="WD40_PAC1"/>
</dbReference>
<evidence type="ECO:0000259" key="4">
    <source>
        <dbReference type="SMART" id="SM00500"/>
    </source>
</evidence>